<dbReference type="OrthoDB" id="49711at2157"/>
<dbReference type="KEGG" id="nou:Natoc_1573"/>
<evidence type="ECO:0000313" key="1">
    <source>
        <dbReference type="EMBL" id="AGB37380.1"/>
    </source>
</evidence>
<sequence length="204" mass="22103">MADRLRTGIDVLDRKLGGGLPTGSLVAYTATPASQSELPLYELTAARETRYLSTERPARAVRDALERSPAAVGDPRIDVLDDLEDATRAVDGLSDRAFLIVDPIDRLERNDVDAYVDFLATLKRRLLETDGAAVVHCLRGDAPANRTRTLHAADAVFELYTERAGGRLETTLTVPKFRDGGQPTGAITLELTGAVEIDTSRDIA</sequence>
<dbReference type="EMBL" id="CP003929">
    <property type="protein sequence ID" value="AGB37380.1"/>
    <property type="molecule type" value="Genomic_DNA"/>
</dbReference>
<dbReference type="InterPro" id="IPR055549">
    <property type="entry name" value="DUF7125"/>
</dbReference>
<dbReference type="STRING" id="694430.Natoc_1573"/>
<dbReference type="RefSeq" id="WP_015320828.1">
    <property type="nucleotide sequence ID" value="NC_019974.1"/>
</dbReference>
<proteinExistence type="predicted"/>
<dbReference type="Proteomes" id="UP000010878">
    <property type="component" value="Chromosome"/>
</dbReference>
<dbReference type="InterPro" id="IPR027417">
    <property type="entry name" value="P-loop_NTPase"/>
</dbReference>
<evidence type="ECO:0000313" key="2">
    <source>
        <dbReference type="Proteomes" id="UP000010878"/>
    </source>
</evidence>
<dbReference type="SUPFAM" id="SSF52540">
    <property type="entry name" value="P-loop containing nucleoside triphosphate hydrolases"/>
    <property type="match status" value="1"/>
</dbReference>
<reference evidence="1 2" key="1">
    <citation type="submission" date="2012-11" db="EMBL/GenBank/DDBJ databases">
        <title>FINISHED of Natronococcus occultus SP4, DSM 3396.</title>
        <authorList>
            <consortium name="DOE Joint Genome Institute"/>
            <person name="Eisen J."/>
            <person name="Huntemann M."/>
            <person name="Wei C.-L."/>
            <person name="Han J."/>
            <person name="Detter J.C."/>
            <person name="Han C."/>
            <person name="Tapia R."/>
            <person name="Chen A."/>
            <person name="Kyrpides N."/>
            <person name="Mavromatis K."/>
            <person name="Markowitz V."/>
            <person name="Szeto E."/>
            <person name="Ivanova N."/>
            <person name="Mikhailova N."/>
            <person name="Ovchinnikova G."/>
            <person name="Pagani I."/>
            <person name="Pati A."/>
            <person name="Goodwin L."/>
            <person name="Nordberg H.P."/>
            <person name="Cantor M.N."/>
            <person name="Hua S.X."/>
            <person name="Woyke T."/>
            <person name="Eisen J."/>
            <person name="Klenk H.-P."/>
            <person name="Klenk H.-P."/>
        </authorList>
    </citation>
    <scope>NUCLEOTIDE SEQUENCE [LARGE SCALE GENOMIC DNA]</scope>
    <source>
        <strain evidence="1 2">SP4</strain>
    </source>
</reference>
<keyword evidence="2" id="KW-1185">Reference proteome</keyword>
<dbReference type="eggNOG" id="arCOG01175">
    <property type="taxonomic scope" value="Archaea"/>
</dbReference>
<dbReference type="Gene3D" id="3.40.50.300">
    <property type="entry name" value="P-loop containing nucleotide triphosphate hydrolases"/>
    <property type="match status" value="1"/>
</dbReference>
<accession>L0JYK8</accession>
<gene>
    <name evidence="1" type="ORF">Natoc_1573</name>
</gene>
<name>L0JYK8_9EURY</name>
<dbReference type="Pfam" id="PF23442">
    <property type="entry name" value="DUF7125"/>
    <property type="match status" value="1"/>
</dbReference>
<dbReference type="AlphaFoldDB" id="L0JYK8"/>
<dbReference type="HOGENOM" id="CLU_069300_1_0_2"/>
<dbReference type="GeneID" id="14404657"/>
<protein>
    <submittedName>
        <fullName evidence="1">RecA-superfamily ATPase possibly involved in signal transduction</fullName>
    </submittedName>
</protein>
<organism evidence="1 2">
    <name type="scientific">Natronococcus occultus SP4</name>
    <dbReference type="NCBI Taxonomy" id="694430"/>
    <lineage>
        <taxon>Archaea</taxon>
        <taxon>Methanobacteriati</taxon>
        <taxon>Methanobacteriota</taxon>
        <taxon>Stenosarchaea group</taxon>
        <taxon>Halobacteria</taxon>
        <taxon>Halobacteriales</taxon>
        <taxon>Natrialbaceae</taxon>
        <taxon>Natronococcus</taxon>
    </lineage>
</organism>